<evidence type="ECO:0008006" key="4">
    <source>
        <dbReference type="Google" id="ProtNLM"/>
    </source>
</evidence>
<organism evidence="2 3">
    <name type="scientific">Plantimonas leprariae</name>
    <dbReference type="NCBI Taxonomy" id="2615207"/>
    <lineage>
        <taxon>Bacteria</taxon>
        <taxon>Pseudomonadati</taxon>
        <taxon>Pseudomonadota</taxon>
        <taxon>Alphaproteobacteria</taxon>
        <taxon>Hyphomicrobiales</taxon>
        <taxon>Aurantimonadaceae</taxon>
        <taxon>Plantimonas</taxon>
    </lineage>
</organism>
<dbReference type="AlphaFoldDB" id="A0A7V7PNX5"/>
<sequence>MDDEATLRRERMGRRWSTRSGYVVCGECLDEDVSDDTLPFGCRTWRRGWWGVAGLRTCPIHDRPLRRVDMSSPWDSRVRHVRDDASSSRPRSDWSSSGHRRPSSFEIYMRARIEFGERSSTFLDDLPMGVVRRLCEQVGLLSSSDTLGRYLYQSDDELHAAEAAGYEVAGSGLDDLCAVIESALVRPGGSCSADEAWNMTTRISRLFVEDGYSAHDIGPIRNVLGELLCRFGGTRGAFPTTSSPSPEVRIDLSSFSARCGTTPAKVRDMLVRTGLIDEGLARLRANRLFVPARWVEKVVTMLEGARWVSAAAASIHMPTPVLVDLVEAGLVEHMGATGIPEAGLRIANDAVADFMKRLERAASSRACDAVSVGTGDADTIPTVAERTGVVAAEIVKGVMDGRIACDLPKHAAADFRSFLVREEEVRCRSGVTCRADDEAACEP</sequence>
<dbReference type="Proteomes" id="UP000432089">
    <property type="component" value="Unassembled WGS sequence"/>
</dbReference>
<evidence type="ECO:0000256" key="1">
    <source>
        <dbReference type="SAM" id="MobiDB-lite"/>
    </source>
</evidence>
<protein>
    <recommendedName>
        <fullName evidence="4">TniQ protein</fullName>
    </recommendedName>
</protein>
<reference evidence="2 3" key="1">
    <citation type="submission" date="2019-09" db="EMBL/GenBank/DDBJ databases">
        <title>YIM 132180 draft genome.</title>
        <authorList>
            <person name="Zhang K."/>
        </authorList>
    </citation>
    <scope>NUCLEOTIDE SEQUENCE [LARGE SCALE GENOMIC DNA]</scope>
    <source>
        <strain evidence="2 3">YIM 132180</strain>
    </source>
</reference>
<keyword evidence="3" id="KW-1185">Reference proteome</keyword>
<comment type="caution">
    <text evidence="2">The sequence shown here is derived from an EMBL/GenBank/DDBJ whole genome shotgun (WGS) entry which is preliminary data.</text>
</comment>
<dbReference type="EMBL" id="VZDO01000009">
    <property type="protein sequence ID" value="KAB0679549.1"/>
    <property type="molecule type" value="Genomic_DNA"/>
</dbReference>
<feature type="region of interest" description="Disordered" evidence="1">
    <location>
        <begin position="79"/>
        <end position="101"/>
    </location>
</feature>
<accession>A0A7V7PNX5</accession>
<gene>
    <name evidence="2" type="ORF">F6X38_12045</name>
</gene>
<evidence type="ECO:0000313" key="3">
    <source>
        <dbReference type="Proteomes" id="UP000432089"/>
    </source>
</evidence>
<dbReference type="RefSeq" id="WP_150970073.1">
    <property type="nucleotide sequence ID" value="NZ_VZDO01000009.1"/>
</dbReference>
<proteinExistence type="predicted"/>
<name>A0A7V7PNX5_9HYPH</name>
<evidence type="ECO:0000313" key="2">
    <source>
        <dbReference type="EMBL" id="KAB0679549.1"/>
    </source>
</evidence>
<feature type="compositionally biased region" description="Basic and acidic residues" evidence="1">
    <location>
        <begin position="79"/>
        <end position="92"/>
    </location>
</feature>